<dbReference type="Gene3D" id="3.30.420.10">
    <property type="entry name" value="Ribonuclease H-like superfamily/Ribonuclease H"/>
    <property type="match status" value="1"/>
</dbReference>
<accession>A0ABD0MC49</accession>
<reference evidence="1 2" key="1">
    <citation type="submission" date="2024-05" db="EMBL/GenBank/DDBJ databases">
        <title>Genome sequencing and assembly of Indian major carp, Cirrhinus mrigala (Hamilton, 1822).</title>
        <authorList>
            <person name="Mohindra V."/>
            <person name="Chowdhury L.M."/>
            <person name="Lal K."/>
            <person name="Jena J.K."/>
        </authorList>
    </citation>
    <scope>NUCLEOTIDE SEQUENCE [LARGE SCALE GENOMIC DNA]</scope>
    <source>
        <strain evidence="1">CM1030</strain>
        <tissue evidence="1">Blood</tissue>
    </source>
</reference>
<proteinExistence type="predicted"/>
<keyword evidence="2" id="KW-1185">Reference proteome</keyword>
<protein>
    <recommendedName>
        <fullName evidence="3">Tc1-like transposase DDE domain-containing protein</fullName>
    </recommendedName>
</protein>
<organism evidence="1 2">
    <name type="scientific">Cirrhinus mrigala</name>
    <name type="common">Mrigala</name>
    <dbReference type="NCBI Taxonomy" id="683832"/>
    <lineage>
        <taxon>Eukaryota</taxon>
        <taxon>Metazoa</taxon>
        <taxon>Chordata</taxon>
        <taxon>Craniata</taxon>
        <taxon>Vertebrata</taxon>
        <taxon>Euteleostomi</taxon>
        <taxon>Actinopterygii</taxon>
        <taxon>Neopterygii</taxon>
        <taxon>Teleostei</taxon>
        <taxon>Ostariophysi</taxon>
        <taxon>Cypriniformes</taxon>
        <taxon>Cyprinidae</taxon>
        <taxon>Labeoninae</taxon>
        <taxon>Labeonini</taxon>
        <taxon>Cirrhinus</taxon>
    </lineage>
</organism>
<name>A0ABD0MC49_CIRMR</name>
<gene>
    <name evidence="1" type="ORF">M9458_057463</name>
</gene>
<dbReference type="AlphaFoldDB" id="A0ABD0MC49"/>
<dbReference type="InterPro" id="IPR036397">
    <property type="entry name" value="RNaseH_sf"/>
</dbReference>
<evidence type="ECO:0000313" key="2">
    <source>
        <dbReference type="Proteomes" id="UP001529510"/>
    </source>
</evidence>
<dbReference type="Proteomes" id="UP001529510">
    <property type="component" value="Unassembled WGS sequence"/>
</dbReference>
<evidence type="ECO:0000313" key="1">
    <source>
        <dbReference type="EMBL" id="KAL0147229.1"/>
    </source>
</evidence>
<comment type="caution">
    <text evidence="1">The sequence shown here is derived from an EMBL/GenBank/DDBJ whole genome shotgun (WGS) entry which is preliminary data.</text>
</comment>
<dbReference type="EMBL" id="JAMKFB020000796">
    <property type="protein sequence ID" value="KAL0147229.1"/>
    <property type="molecule type" value="Genomic_DNA"/>
</dbReference>
<sequence>IKINFAFHVKIMVPESGGRLERHRILEVQREVSEVSYESMQPSTRRFWSTLCFHLLTSFMEMLISFSSRTLAPAHSAKTTSKWFADHDITVLYWPANMPDLNPTWNLRDIFKEKMRNSRSNNIQTS</sequence>
<evidence type="ECO:0008006" key="3">
    <source>
        <dbReference type="Google" id="ProtNLM"/>
    </source>
</evidence>
<feature type="non-terminal residue" evidence="1">
    <location>
        <position position="1"/>
    </location>
</feature>